<evidence type="ECO:0000259" key="1">
    <source>
        <dbReference type="Pfam" id="PF01326"/>
    </source>
</evidence>
<keyword evidence="3" id="KW-1185">Reference proteome</keyword>
<keyword evidence="2" id="KW-0670">Pyruvate</keyword>
<reference evidence="2 3" key="1">
    <citation type="submission" date="2018-05" db="EMBL/GenBank/DDBJ databases">
        <title>Marinilabilia rubrum sp. nov., isolated from saltern sediment.</title>
        <authorList>
            <person name="Zhang R."/>
        </authorList>
    </citation>
    <scope>NUCLEOTIDE SEQUENCE [LARGE SCALE GENOMIC DNA]</scope>
    <source>
        <strain evidence="2 3">WTE16</strain>
    </source>
</reference>
<dbReference type="EMBL" id="QEWP01000001">
    <property type="protein sequence ID" value="PWE01282.1"/>
    <property type="molecule type" value="Genomic_DNA"/>
</dbReference>
<dbReference type="RefSeq" id="WP_109262736.1">
    <property type="nucleotide sequence ID" value="NZ_QEWP01000001.1"/>
</dbReference>
<feature type="domain" description="Pyruvate phosphate dikinase AMP/ATP-binding" evidence="1">
    <location>
        <begin position="442"/>
        <end position="814"/>
    </location>
</feature>
<dbReference type="GO" id="GO:0005524">
    <property type="term" value="F:ATP binding"/>
    <property type="evidence" value="ECO:0007669"/>
    <property type="project" value="InterPro"/>
</dbReference>
<accession>A0A2U2BDY5</accession>
<proteinExistence type="predicted"/>
<dbReference type="AlphaFoldDB" id="A0A2U2BDY5"/>
<dbReference type="Proteomes" id="UP000244956">
    <property type="component" value="Unassembled WGS sequence"/>
</dbReference>
<keyword evidence="2" id="KW-0418">Kinase</keyword>
<keyword evidence="2" id="KW-0808">Transferase</keyword>
<evidence type="ECO:0000313" key="2">
    <source>
        <dbReference type="EMBL" id="PWE01282.1"/>
    </source>
</evidence>
<evidence type="ECO:0000313" key="3">
    <source>
        <dbReference type="Proteomes" id="UP000244956"/>
    </source>
</evidence>
<comment type="caution">
    <text evidence="2">The sequence shown here is derived from an EMBL/GenBank/DDBJ whole genome shotgun (WGS) entry which is preliminary data.</text>
</comment>
<dbReference type="Gene3D" id="3.30.1490.20">
    <property type="entry name" value="ATP-grasp fold, A domain"/>
    <property type="match status" value="1"/>
</dbReference>
<dbReference type="InterPro" id="IPR002192">
    <property type="entry name" value="PPDK_AMP/ATP-bd"/>
</dbReference>
<dbReference type="OrthoDB" id="9812167at2"/>
<dbReference type="PANTHER" id="PTHR43615:SF1">
    <property type="entry name" value="PPDK_N DOMAIN-CONTAINING PROTEIN"/>
    <property type="match status" value="1"/>
</dbReference>
<dbReference type="PANTHER" id="PTHR43615">
    <property type="entry name" value="PHOSPHOENOLPYRUVATE SYNTHASE-RELATED"/>
    <property type="match status" value="1"/>
</dbReference>
<name>A0A2U2BDY5_9BACT</name>
<gene>
    <name evidence="2" type="ORF">DDZ16_02010</name>
</gene>
<sequence length="994" mass="114090">MSGEEEYVELSKIFKRKKSDQDIFQELMSFKVTEVMLVATYYDSYSIVREGRFFDKIFGEYLQLNLFSAPRITSVATYDEALSHMEDRKFDMVILMAGLDKQMPVSLSQEIRRLYPDLPILLMVNNNEDLKYFDKPSSPGGSIDKVFVWNGDSRVFLAMIKYVEDKINTANDVGVGDVRIILLVEDSQRYYTRYLPLLYSIIMTQTQNILTEETSDQTHKILKMRVRPKVLLVSTYEEAVEIVDKYMDNLICVISDVKYSRDGEHDENAGVDLIRYVKSKINLPTLLQSSDPANEKAAEEVGADFIDKNSDTLSMDIYNFIHQKLGFGNFVFTNSRGIPLATARNLKEFIRCLRDVPPESLLYHARRNGISTWLMARGEISIAKRLRPYRIEDFESTTKLRQKILDVFEEARLERMRGRVVQFDPSMVDTDRFVMRIGDGSFGGKGRGLAFLSNFIENVDFQSTVPELNIKIPPTTIIGAGEFTAFLEKNDLLKSIYEEKDFEQIKKQFLSAHLSDEVDKKLHQYVEYMNSPLAVRSSGLFEDSLLQPFAGVFSTYVLPNNHPNPEVRYNQLASAVKLVYASIFTPTARAYFDAVHYKIDEEKMAVIIQKLVGQKAHDRYYPHVSGVAQSFNYYPFSYMKPEDGFAVIGVGLGKYVVGGEKAWRFCPRYPNLELSALGDQIKDSQDYFYAVDLEENEKSLQDGGEETFIQKLDIKEAEEDGNLKHLAMVYDIDNDRLSTDFSLRGPRVLNFANILKYDLVPLPRTLDILLKYFREAMGAPVEIEFALDLDPGYKGKPTLCLLQIKPLIRLETHLDVDFDEVEQERVILKSEKGMGNGRHTHIRDLVYMDISKFDRTKTREMAVEMADLNKKMEQEGREYVLIGPGRWGTRDPSTGIPVYWSQISQARVIVEMGLPDFPLDASLGSHFFHNVTSMNVGYFSIHGKNKNEFVNIDFLDEQPVEEHTGYFKHVVMKQPLTVLMDGKTQKAVVMWNQK</sequence>
<dbReference type="GO" id="GO:0016301">
    <property type="term" value="F:kinase activity"/>
    <property type="evidence" value="ECO:0007669"/>
    <property type="project" value="UniProtKB-KW"/>
</dbReference>
<dbReference type="Pfam" id="PF01326">
    <property type="entry name" value="PPDK_N"/>
    <property type="match status" value="1"/>
</dbReference>
<dbReference type="InterPro" id="IPR013815">
    <property type="entry name" value="ATP_grasp_subdomain_1"/>
</dbReference>
<dbReference type="InterPro" id="IPR051549">
    <property type="entry name" value="PEP_Utilizing_Enz"/>
</dbReference>
<dbReference type="SUPFAM" id="SSF56059">
    <property type="entry name" value="Glutathione synthetase ATP-binding domain-like"/>
    <property type="match status" value="1"/>
</dbReference>
<protein>
    <submittedName>
        <fullName evidence="2">Pyruvate, phosphate dikinase</fullName>
    </submittedName>
</protein>
<organism evidence="2 3">
    <name type="scientific">Marinilabilia rubra</name>
    <dbReference type="NCBI Taxonomy" id="2162893"/>
    <lineage>
        <taxon>Bacteria</taxon>
        <taxon>Pseudomonadati</taxon>
        <taxon>Bacteroidota</taxon>
        <taxon>Bacteroidia</taxon>
        <taxon>Marinilabiliales</taxon>
        <taxon>Marinilabiliaceae</taxon>
        <taxon>Marinilabilia</taxon>
    </lineage>
</organism>